<reference evidence="3 4" key="1">
    <citation type="journal article" date="2019" name="ACS Chem. Biol.">
        <title>Identification and Mobilization of a Cryptic Antibiotic Biosynthesis Gene Locus from a Human-Pathogenic Nocardia Isolate.</title>
        <authorList>
            <person name="Herisse M."/>
            <person name="Ishida K."/>
            <person name="Porter J.L."/>
            <person name="Howden B."/>
            <person name="Hertweck C."/>
            <person name="Stinear T.P."/>
            <person name="Pidot S.J."/>
        </authorList>
    </citation>
    <scope>NUCLEOTIDE SEQUENCE [LARGE SCALE GENOMIC DNA]</scope>
    <source>
        <strain evidence="3 4">AUSMDU00012717</strain>
    </source>
</reference>
<keyword evidence="4" id="KW-1185">Reference proteome</keyword>
<dbReference type="AlphaFoldDB" id="A0A6G9YE21"/>
<evidence type="ECO:0000313" key="4">
    <source>
        <dbReference type="Proteomes" id="UP000503540"/>
    </source>
</evidence>
<gene>
    <name evidence="3" type="ORF">F5544_17985</name>
</gene>
<name>A0A6G9YE21_9NOCA</name>
<dbReference type="EMBL" id="CP046172">
    <property type="protein sequence ID" value="QIS11471.1"/>
    <property type="molecule type" value="Genomic_DNA"/>
</dbReference>
<dbReference type="Pfam" id="PF13203">
    <property type="entry name" value="DUF2201_N"/>
    <property type="match status" value="1"/>
</dbReference>
<proteinExistence type="predicted"/>
<feature type="region of interest" description="Disordered" evidence="1">
    <location>
        <begin position="53"/>
        <end position="105"/>
    </location>
</feature>
<protein>
    <recommendedName>
        <fullName evidence="2">Putative metallopeptidase domain-containing protein</fullName>
    </recommendedName>
</protein>
<accession>A0A6G9YE21</accession>
<evidence type="ECO:0000313" key="3">
    <source>
        <dbReference type="EMBL" id="QIS11471.1"/>
    </source>
</evidence>
<organism evidence="3 4">
    <name type="scientific">Nocardia arthritidis</name>
    <dbReference type="NCBI Taxonomy" id="228602"/>
    <lineage>
        <taxon>Bacteria</taxon>
        <taxon>Bacillati</taxon>
        <taxon>Actinomycetota</taxon>
        <taxon>Actinomycetes</taxon>
        <taxon>Mycobacteriales</taxon>
        <taxon>Nocardiaceae</taxon>
        <taxon>Nocardia</taxon>
    </lineage>
</organism>
<sequence>MAASRRRPGSAVFPCGFVPRTADQGAAREQAARLARGHENGLPCEIAAGAVGGDLGRGGADRDRRRRRRPSGAARLVPDRGRPRHASTRRGQGVSRSRAKSAETQQDPATIAYLAGLALVRANPALDALQVNFCRDPKCTSAPEHGLAAVDSNGAIHAHPTRRADPDEWAWALAHCLLHLGFGHVPAAKTERRQPDRFELAARCAVVGRFQQKFAVGRCPDRLPATYPAGDEEQLARRWRLEGIPAEYESCGAAGPEPDQILQPMNTWNTAVPDWPEVFAHALTRTISAAMDVAGGRREKFTGERIPLRAWDRALSWFISSYPLLGGIAAGLTLVADAEIARAHDISIAAVSATAGEIYINPLIRYTDEEWRFVLAHEMLHAALRHGDRCGARDPYLFNIAADYVINGWLREMDVGDMPEGLLYDPELQGLSAEEIYDRIAVDLRRLRRLATLRGKGRGDILGEPIARGPAHYVDLDEFYRRGLAQGFELHSARDRGLLPAGLIEEIRALTHPPIPWDAQLARWFDEFVPRPQPVRSYARPSRRQSATPDIPRAGRWYPPEEVARCTFGVVLDTSGSMSRTLLGKALGAIASYAEARDVPAARVIFCDAAPHDAGFLPVTEIAGRVRVRGRGGTVLQPGIDLLQRARDFPSGAPILVITDAECDVLRIRREHAFLIPEGARLPFTAQGPVFRVR</sequence>
<dbReference type="PANTHER" id="PTHR38730">
    <property type="entry name" value="SLL7028 PROTEIN"/>
    <property type="match status" value="1"/>
</dbReference>
<evidence type="ECO:0000256" key="1">
    <source>
        <dbReference type="SAM" id="MobiDB-lite"/>
    </source>
</evidence>
<feature type="domain" description="Putative metallopeptidase" evidence="2">
    <location>
        <begin position="323"/>
        <end position="547"/>
    </location>
</feature>
<evidence type="ECO:0000259" key="2">
    <source>
        <dbReference type="Pfam" id="PF13203"/>
    </source>
</evidence>
<dbReference type="PANTHER" id="PTHR38730:SF1">
    <property type="entry name" value="SLL7028 PROTEIN"/>
    <property type="match status" value="1"/>
</dbReference>
<dbReference type="InterPro" id="IPR025154">
    <property type="entry name" value="Put_metallopeptidase_dom"/>
</dbReference>
<dbReference type="Proteomes" id="UP000503540">
    <property type="component" value="Chromosome"/>
</dbReference>
<dbReference type="KEGG" id="nah:F5544_17985"/>